<organism evidence="1">
    <name type="scientific">Rhizophora mucronata</name>
    <name type="common">Asiatic mangrove</name>
    <dbReference type="NCBI Taxonomy" id="61149"/>
    <lineage>
        <taxon>Eukaryota</taxon>
        <taxon>Viridiplantae</taxon>
        <taxon>Streptophyta</taxon>
        <taxon>Embryophyta</taxon>
        <taxon>Tracheophyta</taxon>
        <taxon>Spermatophyta</taxon>
        <taxon>Magnoliopsida</taxon>
        <taxon>eudicotyledons</taxon>
        <taxon>Gunneridae</taxon>
        <taxon>Pentapetalae</taxon>
        <taxon>rosids</taxon>
        <taxon>fabids</taxon>
        <taxon>Malpighiales</taxon>
        <taxon>Rhizophoraceae</taxon>
        <taxon>Rhizophora</taxon>
    </lineage>
</organism>
<reference evidence="1" key="1">
    <citation type="submission" date="2018-02" db="EMBL/GenBank/DDBJ databases">
        <title>Rhizophora mucronata_Transcriptome.</title>
        <authorList>
            <person name="Meera S.P."/>
            <person name="Sreeshan A."/>
            <person name="Augustine A."/>
        </authorList>
    </citation>
    <scope>NUCLEOTIDE SEQUENCE</scope>
    <source>
        <tissue evidence="1">Leaf</tissue>
    </source>
</reference>
<name>A0A2P2IHA9_RHIMU</name>
<accession>A0A2P2IHA9</accession>
<evidence type="ECO:0000313" key="1">
    <source>
        <dbReference type="EMBL" id="MBW80567.1"/>
    </source>
</evidence>
<protein>
    <submittedName>
        <fullName evidence="1">Uncharacterized protein</fullName>
    </submittedName>
</protein>
<dbReference type="EMBL" id="GGEC01000084">
    <property type="protein sequence ID" value="MBW80567.1"/>
    <property type="molecule type" value="Transcribed_RNA"/>
</dbReference>
<sequence>MEEYPRIYGLYVESNKSYMHCNYMEEHPIIGLNGEKRFMLPTQLNL</sequence>
<proteinExistence type="predicted"/>
<dbReference type="AlphaFoldDB" id="A0A2P2IHA9"/>